<dbReference type="AlphaFoldDB" id="A0A418AM88"/>
<keyword evidence="3" id="KW-1185">Reference proteome</keyword>
<evidence type="ECO:0000256" key="1">
    <source>
        <dbReference type="SAM" id="SignalP"/>
    </source>
</evidence>
<sequence length="503" mass="52044">MKCTLVCALILAAVANVAAQNETTPTGLVVFDHGVVVSAKSAAVESVQGTSLVDIVQDFEKLVCNGTQDFKTITSLVQSIQTIATTGLNADNGQQFVAAIQNAIRIGVLRVKDGKDLVKDIKDIVTLGQVAGPQAVGDIKKALQGGMKPATAADLISDLQKAIQNGSKDVTTTLNLVKLLQSIQRDGLNASNGAQLVQDIQKAIAAGYLHVKDGANLVSTIQNIVKNGMSLQDGALVVDAIQQAFQTALAPFDPLPMVCRRKGEGRGVGTVVENQCKVGEEANGALCYPTCKEGYEKVGCCSCRKKGCSGVQGVTDIGVSCTKPAAYGRGAGYALWQEDTCKKENGGMCEKNGLMWYPPCKAGFHSVGCCTCSPDCPAGTTDDGAFCRKDSYGVGVGVSRLGCPAGKEQSGAMCYPSCAPTFTGSGPVCWPQCFGATPFQCGLFCTSSAVTCFTTTVQVVGSAVKVALSLVALDFTGAMAGVAQGGINIIKISQCPAYNATLP</sequence>
<dbReference type="Proteomes" id="UP000285060">
    <property type="component" value="Unassembled WGS sequence"/>
</dbReference>
<comment type="caution">
    <text evidence="2">The sequence shown here is derived from an EMBL/GenBank/DDBJ whole genome shotgun (WGS) entry which is preliminary data.</text>
</comment>
<proteinExistence type="predicted"/>
<dbReference type="EMBL" id="QUSY01001109">
    <property type="protein sequence ID" value="RHY26023.1"/>
    <property type="molecule type" value="Genomic_DNA"/>
</dbReference>
<protein>
    <recommendedName>
        <fullName evidence="4">Secreted protein</fullName>
    </recommendedName>
</protein>
<feature type="signal peptide" evidence="1">
    <location>
        <begin position="1"/>
        <end position="19"/>
    </location>
</feature>
<gene>
    <name evidence="2" type="ORF">DYB32_007926</name>
</gene>
<name>A0A418AM88_9STRA</name>
<dbReference type="PANTHER" id="PTHR34859">
    <property type="entry name" value="UNNAMED PRODUCT"/>
    <property type="match status" value="1"/>
</dbReference>
<evidence type="ECO:0008006" key="4">
    <source>
        <dbReference type="Google" id="ProtNLM"/>
    </source>
</evidence>
<reference evidence="2 3" key="1">
    <citation type="submission" date="2018-08" db="EMBL/GenBank/DDBJ databases">
        <title>Aphanomyces genome sequencing and annotation.</title>
        <authorList>
            <person name="Minardi D."/>
            <person name="Oidtmann B."/>
            <person name="Van Der Giezen M."/>
            <person name="Studholme D.J."/>
        </authorList>
    </citation>
    <scope>NUCLEOTIDE SEQUENCE [LARGE SCALE GENOMIC DNA]</scope>
    <source>
        <strain evidence="2 3">NJM0002</strain>
    </source>
</reference>
<accession>A0A418AM88</accession>
<dbReference type="VEuPathDB" id="FungiDB:H310_09447"/>
<keyword evidence="1" id="KW-0732">Signal</keyword>
<dbReference type="PANTHER" id="PTHR34859:SF2">
    <property type="entry name" value="LYSM DOMAIN-CONTAINING PROTEIN"/>
    <property type="match status" value="1"/>
</dbReference>
<evidence type="ECO:0000313" key="2">
    <source>
        <dbReference type="EMBL" id="RHY26023.1"/>
    </source>
</evidence>
<feature type="chain" id="PRO_5018996310" description="Secreted protein" evidence="1">
    <location>
        <begin position="20"/>
        <end position="503"/>
    </location>
</feature>
<evidence type="ECO:0000313" key="3">
    <source>
        <dbReference type="Proteomes" id="UP000285060"/>
    </source>
</evidence>
<organism evidence="2 3">
    <name type="scientific">Aphanomyces invadans</name>
    <dbReference type="NCBI Taxonomy" id="157072"/>
    <lineage>
        <taxon>Eukaryota</taxon>
        <taxon>Sar</taxon>
        <taxon>Stramenopiles</taxon>
        <taxon>Oomycota</taxon>
        <taxon>Saprolegniomycetes</taxon>
        <taxon>Saprolegniales</taxon>
        <taxon>Verrucalvaceae</taxon>
        <taxon>Aphanomyces</taxon>
    </lineage>
</organism>